<accession>A0A8X6I122</accession>
<name>A0A8X6I122_TRICU</name>
<protein>
    <submittedName>
        <fullName evidence="1">Uncharacterized protein</fullName>
    </submittedName>
</protein>
<dbReference type="AlphaFoldDB" id="A0A8X6I122"/>
<gene>
    <name evidence="1" type="ORF">TNCT_151481</name>
</gene>
<evidence type="ECO:0000313" key="1">
    <source>
        <dbReference type="EMBL" id="GFR33328.1"/>
    </source>
</evidence>
<comment type="caution">
    <text evidence="1">The sequence shown here is derived from an EMBL/GenBank/DDBJ whole genome shotgun (WGS) entry which is preliminary data.</text>
</comment>
<keyword evidence="2" id="KW-1185">Reference proteome</keyword>
<sequence>MCGIQLFLSLRKERMSNHSSLLSGNQSYWNPNTRNIKILLPGKTLPYKNLGKFHSGLQGTSFSNGSLFKRKRSNEMRAMNYAKK</sequence>
<reference evidence="1" key="1">
    <citation type="submission" date="2020-07" db="EMBL/GenBank/DDBJ databases">
        <title>Multicomponent nature underlies the extraordinary mechanical properties of spider dragline silk.</title>
        <authorList>
            <person name="Kono N."/>
            <person name="Nakamura H."/>
            <person name="Mori M."/>
            <person name="Yoshida Y."/>
            <person name="Ohtoshi R."/>
            <person name="Malay A.D."/>
            <person name="Moran D.A.P."/>
            <person name="Tomita M."/>
            <person name="Numata K."/>
            <person name="Arakawa K."/>
        </authorList>
    </citation>
    <scope>NUCLEOTIDE SEQUENCE</scope>
</reference>
<evidence type="ECO:0000313" key="2">
    <source>
        <dbReference type="Proteomes" id="UP000887116"/>
    </source>
</evidence>
<dbReference type="EMBL" id="BMAO01019856">
    <property type="protein sequence ID" value="GFR33328.1"/>
    <property type="molecule type" value="Genomic_DNA"/>
</dbReference>
<dbReference type="Proteomes" id="UP000887116">
    <property type="component" value="Unassembled WGS sequence"/>
</dbReference>
<proteinExistence type="predicted"/>
<organism evidence="1 2">
    <name type="scientific">Trichonephila clavata</name>
    <name type="common">Joro spider</name>
    <name type="synonym">Nephila clavata</name>
    <dbReference type="NCBI Taxonomy" id="2740835"/>
    <lineage>
        <taxon>Eukaryota</taxon>
        <taxon>Metazoa</taxon>
        <taxon>Ecdysozoa</taxon>
        <taxon>Arthropoda</taxon>
        <taxon>Chelicerata</taxon>
        <taxon>Arachnida</taxon>
        <taxon>Araneae</taxon>
        <taxon>Araneomorphae</taxon>
        <taxon>Entelegynae</taxon>
        <taxon>Araneoidea</taxon>
        <taxon>Nephilidae</taxon>
        <taxon>Trichonephila</taxon>
    </lineage>
</organism>